<dbReference type="OrthoDB" id="1864232at2759"/>
<evidence type="ECO:0000256" key="3">
    <source>
        <dbReference type="ARBA" id="ARBA00022525"/>
    </source>
</evidence>
<feature type="signal peptide" evidence="4">
    <location>
        <begin position="1"/>
        <end position="23"/>
    </location>
</feature>
<gene>
    <name evidence="5" type="ORF">F3Y22_tig00110597pilonHSYRG00698</name>
</gene>
<keyword evidence="3 4" id="KW-0964">Secreted</keyword>
<dbReference type="GO" id="GO:0048046">
    <property type="term" value="C:apoplast"/>
    <property type="evidence" value="ECO:0007669"/>
    <property type="project" value="UniProtKB-SubCell"/>
</dbReference>
<reference evidence="5" key="1">
    <citation type="submission" date="2019-09" db="EMBL/GenBank/DDBJ databases">
        <title>Draft genome information of white flower Hibiscus syriacus.</title>
        <authorList>
            <person name="Kim Y.-M."/>
        </authorList>
    </citation>
    <scope>NUCLEOTIDE SEQUENCE [LARGE SCALE GENOMIC DNA]</scope>
    <source>
        <strain evidence="5">YM2019G1</strain>
    </source>
</reference>
<protein>
    <recommendedName>
        <fullName evidence="4">Dirigent protein</fullName>
    </recommendedName>
</protein>
<accession>A0A6A3A3E8</accession>
<proteinExistence type="inferred from homology"/>
<dbReference type="Pfam" id="PF03018">
    <property type="entry name" value="Dirigent"/>
    <property type="match status" value="1"/>
</dbReference>
<dbReference type="GO" id="GO:0009699">
    <property type="term" value="P:phenylpropanoid biosynthetic process"/>
    <property type="evidence" value="ECO:0007669"/>
    <property type="project" value="UniProtKB-ARBA"/>
</dbReference>
<organism evidence="5 6">
    <name type="scientific">Hibiscus syriacus</name>
    <name type="common">Rose of Sharon</name>
    <dbReference type="NCBI Taxonomy" id="106335"/>
    <lineage>
        <taxon>Eukaryota</taxon>
        <taxon>Viridiplantae</taxon>
        <taxon>Streptophyta</taxon>
        <taxon>Embryophyta</taxon>
        <taxon>Tracheophyta</taxon>
        <taxon>Spermatophyta</taxon>
        <taxon>Magnoliopsida</taxon>
        <taxon>eudicotyledons</taxon>
        <taxon>Gunneridae</taxon>
        <taxon>Pentapetalae</taxon>
        <taxon>rosids</taxon>
        <taxon>malvids</taxon>
        <taxon>Malvales</taxon>
        <taxon>Malvaceae</taxon>
        <taxon>Malvoideae</taxon>
        <taxon>Hibiscus</taxon>
    </lineage>
</organism>
<evidence type="ECO:0000256" key="4">
    <source>
        <dbReference type="RuleBase" id="RU363099"/>
    </source>
</evidence>
<comment type="caution">
    <text evidence="5">The sequence shown here is derived from an EMBL/GenBank/DDBJ whole genome shotgun (WGS) entry which is preliminary data.</text>
</comment>
<dbReference type="InterPro" id="IPR044859">
    <property type="entry name" value="Allene_oxi_cyc_Dirigent"/>
</dbReference>
<keyword evidence="4" id="KW-0052">Apoplast</keyword>
<comment type="subcellular location">
    <subcellularLocation>
        <location evidence="4">Secreted</location>
        <location evidence="4">Extracellular space</location>
        <location evidence="4">Apoplast</location>
    </subcellularLocation>
</comment>
<sequence length="184" mass="20086">MKGTSIWTWILIVCLSKVSSVQSQYYSESRLYDPNAEKLTNLHFFLHEYLGGQNATAVVIAQANITSNNSTLPFATLYAVDDLLQTGPEPNSEVIGNAQGLAVVAGINSTTAVMYFDFGFTTGEFNGSSISIFSRNPLIMAEREIAVVGGRGKFRMAKGFALLNPYVLNATNVVIEFNVTVIHY</sequence>
<dbReference type="PANTHER" id="PTHR21495">
    <property type="entry name" value="NUCLEOPORIN-RELATED"/>
    <property type="match status" value="1"/>
</dbReference>
<comment type="subunit">
    <text evidence="2 4">Homodimer.</text>
</comment>
<dbReference type="InterPro" id="IPR004265">
    <property type="entry name" value="Dirigent"/>
</dbReference>
<keyword evidence="4" id="KW-0732">Signal</keyword>
<evidence type="ECO:0000256" key="2">
    <source>
        <dbReference type="ARBA" id="ARBA00011738"/>
    </source>
</evidence>
<name>A0A6A3A3E8_HIBSY</name>
<evidence type="ECO:0000313" key="5">
    <source>
        <dbReference type="EMBL" id="KAE8698718.1"/>
    </source>
</evidence>
<comment type="function">
    <text evidence="4">Dirigent proteins impart stereoselectivity on the phenoxy radical-coupling reaction, yielding optically active lignans from two molecules of coniferyl alcohol in the biosynthesis of lignans, flavonolignans, and alkaloids and thus plays a central role in plant secondary metabolism.</text>
</comment>
<dbReference type="Proteomes" id="UP000436088">
    <property type="component" value="Unassembled WGS sequence"/>
</dbReference>
<feature type="chain" id="PRO_5025711325" description="Dirigent protein" evidence="4">
    <location>
        <begin position="24"/>
        <end position="184"/>
    </location>
</feature>
<dbReference type="Gene3D" id="2.40.480.10">
    <property type="entry name" value="Allene oxide cyclase-like"/>
    <property type="match status" value="1"/>
</dbReference>
<keyword evidence="6" id="KW-1185">Reference proteome</keyword>
<dbReference type="EMBL" id="VEPZ02001044">
    <property type="protein sequence ID" value="KAE8698718.1"/>
    <property type="molecule type" value="Genomic_DNA"/>
</dbReference>
<dbReference type="AlphaFoldDB" id="A0A6A3A3E8"/>
<evidence type="ECO:0000256" key="1">
    <source>
        <dbReference type="ARBA" id="ARBA00010746"/>
    </source>
</evidence>
<evidence type="ECO:0000313" key="6">
    <source>
        <dbReference type="Proteomes" id="UP000436088"/>
    </source>
</evidence>
<comment type="similarity">
    <text evidence="1 4">Belongs to the plant dirigent protein family.</text>
</comment>